<keyword evidence="21" id="KW-1185">Reference proteome</keyword>
<feature type="transmembrane region" description="Helical" evidence="18">
    <location>
        <begin position="887"/>
        <end position="910"/>
    </location>
</feature>
<comment type="subcellular location">
    <subcellularLocation>
        <location evidence="2">Cell membrane</location>
        <topology evidence="2">Multi-pass membrane protein</topology>
    </subcellularLocation>
    <subcellularLocation>
        <location evidence="1">Golgi apparatus</location>
        <location evidence="1">trans-Golgi network membrane</location>
        <topology evidence="1">Multi-pass membrane protein</topology>
    </subcellularLocation>
</comment>
<dbReference type="PROSITE" id="PS51450">
    <property type="entry name" value="LRR"/>
    <property type="match status" value="5"/>
</dbReference>
<keyword evidence="6 18" id="KW-0812">Transmembrane</keyword>
<dbReference type="FunFam" id="1.20.1070.10:FF:000028">
    <property type="entry name" value="leucine-rich repeat-containing G-protein coupled receptor 4 isoform X1"/>
    <property type="match status" value="1"/>
</dbReference>
<reference evidence="20" key="1">
    <citation type="submission" date="2025-08" db="UniProtKB">
        <authorList>
            <consortium name="Ensembl"/>
        </authorList>
    </citation>
    <scope>IDENTIFICATION</scope>
</reference>
<keyword evidence="7" id="KW-0732">Signal</keyword>
<dbReference type="GeneTree" id="ENSGT00940000160214"/>
<dbReference type="InterPro" id="IPR017452">
    <property type="entry name" value="GPCR_Rhodpsn_7TM"/>
</dbReference>
<dbReference type="GO" id="GO:0090263">
    <property type="term" value="P:positive regulation of canonical Wnt signaling pathway"/>
    <property type="evidence" value="ECO:0007669"/>
    <property type="project" value="Ensembl"/>
</dbReference>
<evidence type="ECO:0000256" key="9">
    <source>
        <dbReference type="ARBA" id="ARBA00022989"/>
    </source>
</evidence>
<dbReference type="KEGG" id="ptg:102956763"/>
<dbReference type="GO" id="GO:0009994">
    <property type="term" value="P:oocyte differentiation"/>
    <property type="evidence" value="ECO:0007669"/>
    <property type="project" value="Ensembl"/>
</dbReference>
<evidence type="ECO:0000256" key="12">
    <source>
        <dbReference type="ARBA" id="ARBA00023136"/>
    </source>
</evidence>
<dbReference type="GO" id="GO:0042127">
    <property type="term" value="P:regulation of cell population proliferation"/>
    <property type="evidence" value="ECO:0007669"/>
    <property type="project" value="Ensembl"/>
</dbReference>
<feature type="domain" description="G-protein coupled receptors family 1 profile" evidence="19">
    <location>
        <begin position="693"/>
        <end position="939"/>
    </location>
</feature>
<evidence type="ECO:0000256" key="5">
    <source>
        <dbReference type="ARBA" id="ARBA00022614"/>
    </source>
</evidence>
<dbReference type="Gene3D" id="1.20.1070.10">
    <property type="entry name" value="Rhodopsin 7-helix transmembrane proteins"/>
    <property type="match status" value="1"/>
</dbReference>
<evidence type="ECO:0000259" key="19">
    <source>
        <dbReference type="PROSITE" id="PS50262"/>
    </source>
</evidence>
<reference evidence="20" key="2">
    <citation type="submission" date="2025-09" db="UniProtKB">
        <authorList>
            <consortium name="Ensembl"/>
        </authorList>
    </citation>
    <scope>IDENTIFICATION</scope>
</reference>
<evidence type="ECO:0000256" key="10">
    <source>
        <dbReference type="ARBA" id="ARBA00023034"/>
    </source>
</evidence>
<evidence type="ECO:0000256" key="6">
    <source>
        <dbReference type="ARBA" id="ARBA00022692"/>
    </source>
</evidence>
<organism evidence="20 21">
    <name type="scientific">Panthera tigris altaica</name>
    <name type="common">Siberian tiger</name>
    <dbReference type="NCBI Taxonomy" id="74533"/>
    <lineage>
        <taxon>Eukaryota</taxon>
        <taxon>Metazoa</taxon>
        <taxon>Chordata</taxon>
        <taxon>Craniata</taxon>
        <taxon>Vertebrata</taxon>
        <taxon>Euteleostomi</taxon>
        <taxon>Mammalia</taxon>
        <taxon>Eutheria</taxon>
        <taxon>Laurasiatheria</taxon>
        <taxon>Carnivora</taxon>
        <taxon>Feliformia</taxon>
        <taxon>Felidae</taxon>
        <taxon>Pantherinae</taxon>
        <taxon>Panthera</taxon>
    </lineage>
</organism>
<dbReference type="SUPFAM" id="SSF52058">
    <property type="entry name" value="L domain-like"/>
    <property type="match status" value="1"/>
</dbReference>
<dbReference type="GO" id="GO:2001013">
    <property type="term" value="P:epithelial cell proliferation involved in renal tubule morphogenesis"/>
    <property type="evidence" value="ECO:0007669"/>
    <property type="project" value="Ensembl"/>
</dbReference>
<dbReference type="GeneID" id="102956763"/>
<comment type="similarity">
    <text evidence="3">Belongs to the G-protein coupled receptor 1 family.</text>
</comment>
<feature type="transmembrane region" description="Helical" evidence="18">
    <location>
        <begin position="841"/>
        <end position="866"/>
    </location>
</feature>
<keyword evidence="16" id="KW-0807">Transducer</keyword>
<evidence type="ECO:0000256" key="7">
    <source>
        <dbReference type="ARBA" id="ARBA00022729"/>
    </source>
</evidence>
<dbReference type="SMART" id="SM00369">
    <property type="entry name" value="LRR_TYP"/>
    <property type="match status" value="14"/>
</dbReference>
<evidence type="ECO:0000256" key="11">
    <source>
        <dbReference type="ARBA" id="ARBA00023040"/>
    </source>
</evidence>
<dbReference type="InterPro" id="IPR001611">
    <property type="entry name" value="Leu-rich_rpt"/>
</dbReference>
<dbReference type="Gene3D" id="3.80.10.10">
    <property type="entry name" value="Ribonuclease Inhibitor"/>
    <property type="match status" value="1"/>
</dbReference>
<sequence>MNCKAQAIFHLSVFTVSENLTELQDLGDLDDSQILRLLETSEGATVLPQCRLPRPVQCEEKAIPFFILLSYLCVQNIQVSHKHRFTVGHVLKCVRTRILHWVLGRGSRNPVSASHLRGLHFENPGALGKKGPLSKSKQPSVCLVEALPYQRGCPAHCQCEPDGRMLLRVDCSDLGLSELPSNLSVFTSYLDLSMNNISQLPPSPLHSLRFLEELRLSGNALTHIPKGAFAGLYSLKVLMLQNNHLRQVPAGALQNLRSLQSLRLDANHISYVPPSCFSGLHSLRHLWLDDNALTEIPVQAFRSLSALQAMTLALNKIHHIPDYAFGNLSSLVVLHLHNNRIHSLGKKCFDGLHSLETLDLNYNNLDEFPTAIRTLSNLKELGFHSNNIKSIPEKAFVGNPSLITIHFYDNPIQLVGRSAFQHLPELRTLTLNGASQITEFPDLTGTASLESLTLTGAQISSLPQTACDQLPNLQVLDLSYNLLEDLPSFSVCQKLQKIDLRHNEIFEIKVDTFQQLLSLRALNLAWNKIAVIHPNAFSTLPSLRKLDLSSNLLSSFPVTGLHGLTHLKLTGNHALQSLISSENFPELKVIEMPYAYQCCAFGACENVYKISNQWNKDDNSSTDDLHKKDAGMFQIQDERDLEDFLLDFEEDLKALHSAQCSPSPGPFKLCEYLFGSWLIRIGVWTIAVLALTCNALVTSTVFRASLYISSIKLLIGLIAAVNMLMGVSSAVLAGVDAFTFGSFAQHGAWWEQGVGCQVVGFLSIFASESSVFLLTLAALERGFSVKCSAKFERKTPFSSLKVIILLCAVLALTIATVPLLGGSEFSASPLCLPLPFGEPSTTGYMVALVLLNSLCFLVMTIAYTKLYCNLEKGDLENIWDCSMVKHIALLLFTNCILYCPVAFLSFSSLLNLTFISPEVIKFILLVIVPLPACLNPLLYILFNPHFKEDLGSLGKQTHFWTRSRNPSLMSINSDDVEKQSCDSTQALVTFTSASIAYDLPSNSVSPPAYPVTESCHLSSVAFVPCV</sequence>
<dbReference type="PRINTS" id="PR00373">
    <property type="entry name" value="GLYCHORMONER"/>
</dbReference>
<dbReference type="PANTHER" id="PTHR24372">
    <property type="entry name" value="GLYCOPROTEIN HORMONE RECEPTOR"/>
    <property type="match status" value="1"/>
</dbReference>
<dbReference type="InterPro" id="IPR000372">
    <property type="entry name" value="LRRNT"/>
</dbReference>
<dbReference type="Pfam" id="PF01462">
    <property type="entry name" value="LRRNT"/>
    <property type="match status" value="1"/>
</dbReference>
<accession>A0A8C9J1X8</accession>
<dbReference type="InterPro" id="IPR002131">
    <property type="entry name" value="Gphrmn_rcpt_fam"/>
</dbReference>
<dbReference type="SUPFAM" id="SSF81321">
    <property type="entry name" value="Family A G protein-coupled receptor-like"/>
    <property type="match status" value="1"/>
</dbReference>
<dbReference type="GO" id="GO:0016500">
    <property type="term" value="F:protein-hormone receptor activity"/>
    <property type="evidence" value="ECO:0007669"/>
    <property type="project" value="InterPro"/>
</dbReference>
<dbReference type="GO" id="GO:0032588">
    <property type="term" value="C:trans-Golgi network membrane"/>
    <property type="evidence" value="ECO:0007669"/>
    <property type="project" value="Ensembl"/>
</dbReference>
<dbReference type="InterPro" id="IPR000276">
    <property type="entry name" value="GPCR_Rhodpsn"/>
</dbReference>
<keyword evidence="5" id="KW-0433">Leucine-rich repeat</keyword>
<evidence type="ECO:0000256" key="16">
    <source>
        <dbReference type="ARBA" id="ARBA00023224"/>
    </source>
</evidence>
<dbReference type="Ensembl" id="ENSPTIT00000004463.1">
    <property type="protein sequence ID" value="ENSPTIP00000001566.1"/>
    <property type="gene ID" value="ENSPTIG00000003854.1"/>
</dbReference>
<dbReference type="InterPro" id="IPR032675">
    <property type="entry name" value="LRR_dom_sf"/>
</dbReference>
<dbReference type="InterPro" id="IPR003591">
    <property type="entry name" value="Leu-rich_rpt_typical-subtyp"/>
</dbReference>
<proteinExistence type="inferred from homology"/>
<keyword evidence="13" id="KW-1015">Disulfide bond</keyword>
<evidence type="ECO:0000256" key="4">
    <source>
        <dbReference type="ARBA" id="ARBA00022475"/>
    </source>
</evidence>
<gene>
    <name evidence="20" type="primary">LGR5</name>
</gene>
<feature type="transmembrane region" description="Helical" evidence="18">
    <location>
        <begin position="714"/>
        <end position="738"/>
    </location>
</feature>
<keyword evidence="9 18" id="KW-1133">Transmembrane helix</keyword>
<dbReference type="FunFam" id="3.80.10.10:FF:000028">
    <property type="entry name" value="leucine-rich repeat-containing G-protein coupled receptor 4 isoform X1"/>
    <property type="match status" value="1"/>
</dbReference>
<dbReference type="GO" id="GO:0008528">
    <property type="term" value="F:G protein-coupled peptide receptor activity"/>
    <property type="evidence" value="ECO:0007669"/>
    <property type="project" value="TreeGrafter"/>
</dbReference>
<dbReference type="Proteomes" id="UP000675900">
    <property type="component" value="Unassembled WGS sequence"/>
</dbReference>
<keyword evidence="4" id="KW-1003">Cell membrane</keyword>
<dbReference type="AlphaFoldDB" id="A0A8C9J1X8"/>
<dbReference type="PANTHER" id="PTHR24372:SF71">
    <property type="entry name" value="LEUCINE-RICH REPEAT-CONTAINING G-PROTEIN COUPLED RECEPTOR 5"/>
    <property type="match status" value="1"/>
</dbReference>
<dbReference type="PROSITE" id="PS50262">
    <property type="entry name" value="G_PROTEIN_RECEP_F1_2"/>
    <property type="match status" value="1"/>
</dbReference>
<keyword evidence="10" id="KW-0333">Golgi apparatus</keyword>
<protein>
    <submittedName>
        <fullName evidence="20">Leucine rich repeat containing G protein-coupled receptor 5</fullName>
    </submittedName>
</protein>
<dbReference type="GO" id="GO:0007189">
    <property type="term" value="P:adenylate cyclase-activating G protein-coupled receptor signaling pathway"/>
    <property type="evidence" value="ECO:0007669"/>
    <property type="project" value="TreeGrafter"/>
</dbReference>
<dbReference type="SMART" id="SM00364">
    <property type="entry name" value="LRR_BAC"/>
    <property type="match status" value="6"/>
</dbReference>
<dbReference type="GO" id="GO:0048839">
    <property type="term" value="P:inner ear development"/>
    <property type="evidence" value="ECO:0007669"/>
    <property type="project" value="Ensembl"/>
</dbReference>
<evidence type="ECO:0000313" key="21">
    <source>
        <dbReference type="Proteomes" id="UP000675900"/>
    </source>
</evidence>
<feature type="transmembrane region" description="Helical" evidence="18">
    <location>
        <begin position="677"/>
        <end position="702"/>
    </location>
</feature>
<evidence type="ECO:0000256" key="14">
    <source>
        <dbReference type="ARBA" id="ARBA00023170"/>
    </source>
</evidence>
<evidence type="ECO:0000256" key="18">
    <source>
        <dbReference type="SAM" id="Phobius"/>
    </source>
</evidence>
<dbReference type="GO" id="GO:0009755">
    <property type="term" value="P:hormone-mediated signaling pathway"/>
    <property type="evidence" value="ECO:0007669"/>
    <property type="project" value="TreeGrafter"/>
</dbReference>
<evidence type="ECO:0000256" key="1">
    <source>
        <dbReference type="ARBA" id="ARBA00004166"/>
    </source>
</evidence>
<evidence type="ECO:0000313" key="20">
    <source>
        <dbReference type="Ensembl" id="ENSPTIP00000001566.1"/>
    </source>
</evidence>
<dbReference type="Pfam" id="PF00001">
    <property type="entry name" value="7tm_1"/>
    <property type="match status" value="1"/>
</dbReference>
<dbReference type="SMART" id="SM00013">
    <property type="entry name" value="LRRNT"/>
    <property type="match status" value="1"/>
</dbReference>
<feature type="transmembrane region" description="Helical" evidence="18">
    <location>
        <begin position="758"/>
        <end position="779"/>
    </location>
</feature>
<keyword evidence="15" id="KW-0325">Glycoprotein</keyword>
<evidence type="ECO:0000256" key="17">
    <source>
        <dbReference type="ARBA" id="ARBA00093766"/>
    </source>
</evidence>
<dbReference type="GO" id="GO:0005886">
    <property type="term" value="C:plasma membrane"/>
    <property type="evidence" value="ECO:0007669"/>
    <property type="project" value="UniProtKB-SubCell"/>
</dbReference>
<evidence type="ECO:0000256" key="15">
    <source>
        <dbReference type="ARBA" id="ARBA00023180"/>
    </source>
</evidence>
<comment type="function">
    <text evidence="17">Receptor for R-spondins that potentiates the canonical Wnt signaling pathway and acts as a stem cell marker of the intestinal epithelium and the hair follicle. Upon binding to R-spondins (RSPO1, RSPO2, RSPO3 or RSPO4), associates with phosphorylated LRP6 and frizzled receptors that are activated by extracellular Wnt receptors, triggering the canonical Wnt signaling pathway to increase expression of target genes. In contrast to classical G-protein coupled receptors, does not activate heterotrimeric G-proteins to transduce the signal. Involved in the development and/or maintenance of the adult intestinal stem cells during postembryonic development.</text>
</comment>
<dbReference type="Pfam" id="PF13855">
    <property type="entry name" value="LRR_8"/>
    <property type="match status" value="4"/>
</dbReference>
<feature type="transmembrane region" description="Helical" evidence="18">
    <location>
        <begin position="922"/>
        <end position="942"/>
    </location>
</feature>
<evidence type="ECO:0000256" key="8">
    <source>
        <dbReference type="ARBA" id="ARBA00022737"/>
    </source>
</evidence>
<evidence type="ECO:0000256" key="13">
    <source>
        <dbReference type="ARBA" id="ARBA00023157"/>
    </source>
</evidence>
<keyword evidence="14" id="KW-0675">Receptor</keyword>
<dbReference type="PRINTS" id="PR00237">
    <property type="entry name" value="GPCRRHODOPSN"/>
</dbReference>
<feature type="transmembrane region" description="Helical" evidence="18">
    <location>
        <begin position="800"/>
        <end position="821"/>
    </location>
</feature>
<evidence type="ECO:0000256" key="3">
    <source>
        <dbReference type="ARBA" id="ARBA00010663"/>
    </source>
</evidence>
<dbReference type="SMART" id="SM00365">
    <property type="entry name" value="LRR_SD22"/>
    <property type="match status" value="5"/>
</dbReference>
<dbReference type="SUPFAM" id="SSF52047">
    <property type="entry name" value="RNI-like"/>
    <property type="match status" value="1"/>
</dbReference>
<evidence type="ECO:0000256" key="2">
    <source>
        <dbReference type="ARBA" id="ARBA00004651"/>
    </source>
</evidence>
<dbReference type="GO" id="GO:0001942">
    <property type="term" value="P:hair follicle development"/>
    <property type="evidence" value="ECO:0007669"/>
    <property type="project" value="Ensembl"/>
</dbReference>
<dbReference type="CTD" id="8549"/>
<dbReference type="CDD" id="cd15363">
    <property type="entry name" value="7tmA_LGR5"/>
    <property type="match status" value="1"/>
</dbReference>
<name>A0A8C9J1X8_PANTA</name>
<keyword evidence="8" id="KW-0677">Repeat</keyword>
<keyword evidence="11" id="KW-0297">G-protein coupled receptor</keyword>
<keyword evidence="12 18" id="KW-0472">Membrane</keyword>